<evidence type="ECO:0000313" key="1">
    <source>
        <dbReference type="EMBL" id="MFO2480133.1"/>
    </source>
</evidence>
<keyword evidence="2" id="KW-1185">Reference proteome</keyword>
<gene>
    <name evidence="1" type="ORF">OOJ96_22355</name>
</gene>
<accession>A0ACC7PIH0</accession>
<dbReference type="Proteomes" id="UP001637618">
    <property type="component" value="Unassembled WGS sequence"/>
</dbReference>
<sequence length="96" mass="10077">MNTPTRTIHEIAHDALEDLGNAQVVLGKLESLLYAALADNGTSQHVRNLVDIAWNLAADGANTASGDLEVISKALSESAPQNAQSEVVAQDSRVSP</sequence>
<organism evidence="1 2">
    <name type="scientific">Pseudomonas imrae</name>
    <dbReference type="NCBI Taxonomy" id="2992837"/>
    <lineage>
        <taxon>Bacteria</taxon>
        <taxon>Pseudomonadati</taxon>
        <taxon>Pseudomonadota</taxon>
        <taxon>Gammaproteobacteria</taxon>
        <taxon>Pseudomonadales</taxon>
        <taxon>Pseudomonadaceae</taxon>
        <taxon>Pseudomonas</taxon>
    </lineage>
</organism>
<reference evidence="1" key="1">
    <citation type="submission" date="2022-11" db="EMBL/GenBank/DDBJ databases">
        <title>Draft genome sequences of strains of Pseudomonas imrae sp. nov.</title>
        <authorList>
            <person name="Salva Serra F."/>
            <person name="Nimje P."/>
            <person name="Moore E.R.B."/>
            <person name="Marathe N.P."/>
        </authorList>
    </citation>
    <scope>NUCLEOTIDE SEQUENCE</scope>
    <source>
        <strain evidence="1">15FMM2</strain>
    </source>
</reference>
<protein>
    <submittedName>
        <fullName evidence="1">Uncharacterized protein</fullName>
    </submittedName>
</protein>
<comment type="caution">
    <text evidence="1">The sequence shown here is derived from an EMBL/GenBank/DDBJ whole genome shotgun (WGS) entry which is preliminary data.</text>
</comment>
<name>A0ACC7PIH0_9PSED</name>
<evidence type="ECO:0000313" key="2">
    <source>
        <dbReference type="Proteomes" id="UP001637618"/>
    </source>
</evidence>
<proteinExistence type="predicted"/>
<dbReference type="EMBL" id="JAPEQY010000021">
    <property type="protein sequence ID" value="MFO2480133.1"/>
    <property type="molecule type" value="Genomic_DNA"/>
</dbReference>